<dbReference type="InterPro" id="IPR015793">
    <property type="entry name" value="Pyrv_Knase_brl"/>
</dbReference>
<comment type="catalytic activity">
    <reaction evidence="13">
        <text>pyruvate + ATP = phosphoenolpyruvate + ADP + H(+)</text>
        <dbReference type="Rhea" id="RHEA:18157"/>
        <dbReference type="ChEBI" id="CHEBI:15361"/>
        <dbReference type="ChEBI" id="CHEBI:15378"/>
        <dbReference type="ChEBI" id="CHEBI:30616"/>
        <dbReference type="ChEBI" id="CHEBI:58702"/>
        <dbReference type="ChEBI" id="CHEBI:456216"/>
        <dbReference type="EC" id="2.7.1.40"/>
    </reaction>
</comment>
<dbReference type="GO" id="GO:0000287">
    <property type="term" value="F:magnesium ion binding"/>
    <property type="evidence" value="ECO:0007669"/>
    <property type="project" value="InterPro"/>
</dbReference>
<evidence type="ECO:0000256" key="8">
    <source>
        <dbReference type="ARBA" id="ARBA00022777"/>
    </source>
</evidence>
<dbReference type="Pfam" id="PF02887">
    <property type="entry name" value="PK_C"/>
    <property type="match status" value="1"/>
</dbReference>
<evidence type="ECO:0000259" key="15">
    <source>
        <dbReference type="Pfam" id="PF00224"/>
    </source>
</evidence>
<comment type="cofactor">
    <cofactor evidence="1">
        <name>K(+)</name>
        <dbReference type="ChEBI" id="CHEBI:29103"/>
    </cofactor>
</comment>
<evidence type="ECO:0000256" key="14">
    <source>
        <dbReference type="SAM" id="MobiDB-lite"/>
    </source>
</evidence>
<dbReference type="PRINTS" id="PR01050">
    <property type="entry name" value="PYRUVTKNASE"/>
</dbReference>
<keyword evidence="11 13" id="KW-0324">Glycolysis</keyword>
<dbReference type="GO" id="GO:0005524">
    <property type="term" value="F:ATP binding"/>
    <property type="evidence" value="ECO:0007669"/>
    <property type="project" value="UniProtKB-KW"/>
</dbReference>
<dbReference type="PANTHER" id="PTHR11817">
    <property type="entry name" value="PYRUVATE KINASE"/>
    <property type="match status" value="1"/>
</dbReference>
<keyword evidence="12 17" id="KW-0670">Pyruvate</keyword>
<proteinExistence type="inferred from homology"/>
<dbReference type="GO" id="GO:0016301">
    <property type="term" value="F:kinase activity"/>
    <property type="evidence" value="ECO:0007669"/>
    <property type="project" value="UniProtKB-KW"/>
</dbReference>
<dbReference type="Gene3D" id="3.40.1380.20">
    <property type="entry name" value="Pyruvate kinase, C-terminal domain"/>
    <property type="match status" value="1"/>
</dbReference>
<keyword evidence="7" id="KW-0547">Nucleotide-binding</keyword>
<organism evidence="17 18">
    <name type="scientific">Achlya hypogyna</name>
    <name type="common">Oomycete</name>
    <name type="synonym">Protoachlya hypogyna</name>
    <dbReference type="NCBI Taxonomy" id="1202772"/>
    <lineage>
        <taxon>Eukaryota</taxon>
        <taxon>Sar</taxon>
        <taxon>Stramenopiles</taxon>
        <taxon>Oomycota</taxon>
        <taxon>Saprolegniomycetes</taxon>
        <taxon>Saprolegniales</taxon>
        <taxon>Achlyaceae</taxon>
        <taxon>Achlya</taxon>
    </lineage>
</organism>
<comment type="pathway">
    <text evidence="2 13">Carbohydrate degradation; glycolysis; pyruvate from D-glyceraldehyde 3-phosphate: step 5/5.</text>
</comment>
<dbReference type="SUPFAM" id="SSF51621">
    <property type="entry name" value="Phosphoenolpyruvate/pyruvate domain"/>
    <property type="match status" value="1"/>
</dbReference>
<comment type="caution">
    <text evidence="17">The sequence shown here is derived from an EMBL/GenBank/DDBJ whole genome shotgun (WGS) entry which is preliminary data.</text>
</comment>
<dbReference type="Proteomes" id="UP000243579">
    <property type="component" value="Unassembled WGS sequence"/>
</dbReference>
<evidence type="ECO:0000256" key="5">
    <source>
        <dbReference type="ARBA" id="ARBA00022679"/>
    </source>
</evidence>
<keyword evidence="9" id="KW-0067">ATP-binding</keyword>
<dbReference type="InterPro" id="IPR011037">
    <property type="entry name" value="Pyrv_Knase-like_insert_dom_sf"/>
</dbReference>
<accession>A0A1V9YYL7</accession>
<evidence type="ECO:0000256" key="2">
    <source>
        <dbReference type="ARBA" id="ARBA00004997"/>
    </source>
</evidence>
<dbReference type="InterPro" id="IPR015813">
    <property type="entry name" value="Pyrv/PenolPyrv_kinase-like_dom"/>
</dbReference>
<evidence type="ECO:0000256" key="7">
    <source>
        <dbReference type="ARBA" id="ARBA00022741"/>
    </source>
</evidence>
<keyword evidence="6" id="KW-0479">Metal-binding</keyword>
<comment type="similarity">
    <text evidence="3 13">Belongs to the pyruvate kinase family.</text>
</comment>
<evidence type="ECO:0000256" key="1">
    <source>
        <dbReference type="ARBA" id="ARBA00001958"/>
    </source>
</evidence>
<dbReference type="GO" id="GO:0004743">
    <property type="term" value="F:pyruvate kinase activity"/>
    <property type="evidence" value="ECO:0007669"/>
    <property type="project" value="UniProtKB-EC"/>
</dbReference>
<reference evidence="17 18" key="1">
    <citation type="journal article" date="2014" name="Genome Biol. Evol.">
        <title>The secreted proteins of Achlya hypogyna and Thraustotheca clavata identify the ancestral oomycete secretome and reveal gene acquisitions by horizontal gene transfer.</title>
        <authorList>
            <person name="Misner I."/>
            <person name="Blouin N."/>
            <person name="Leonard G."/>
            <person name="Richards T.A."/>
            <person name="Lane C.E."/>
        </authorList>
    </citation>
    <scope>NUCLEOTIDE SEQUENCE [LARGE SCALE GENOMIC DNA]</scope>
    <source>
        <strain evidence="17 18">ATCC 48635</strain>
    </source>
</reference>
<dbReference type="InterPro" id="IPR036918">
    <property type="entry name" value="Pyrv_Knase_C_sf"/>
</dbReference>
<evidence type="ECO:0000256" key="9">
    <source>
        <dbReference type="ARBA" id="ARBA00022840"/>
    </source>
</evidence>
<evidence type="ECO:0000256" key="12">
    <source>
        <dbReference type="ARBA" id="ARBA00023317"/>
    </source>
</evidence>
<evidence type="ECO:0000256" key="10">
    <source>
        <dbReference type="ARBA" id="ARBA00022842"/>
    </source>
</evidence>
<protein>
    <recommendedName>
        <fullName evidence="4 13">Pyruvate kinase</fullName>
        <ecNumber evidence="4 13">2.7.1.40</ecNumber>
    </recommendedName>
</protein>
<feature type="domain" description="Pyruvate kinase C-terminal" evidence="16">
    <location>
        <begin position="422"/>
        <end position="534"/>
    </location>
</feature>
<keyword evidence="8 13" id="KW-0418">Kinase</keyword>
<dbReference type="OrthoDB" id="108365at2759"/>
<dbReference type="Gene3D" id="2.40.33.10">
    <property type="entry name" value="PK beta-barrel domain-like"/>
    <property type="match status" value="1"/>
</dbReference>
<evidence type="ECO:0000259" key="16">
    <source>
        <dbReference type="Pfam" id="PF02887"/>
    </source>
</evidence>
<dbReference type="InterPro" id="IPR040442">
    <property type="entry name" value="Pyrv_kinase-like_dom_sf"/>
</dbReference>
<dbReference type="NCBIfam" id="NF004491">
    <property type="entry name" value="PRK05826.1"/>
    <property type="match status" value="1"/>
</dbReference>
<evidence type="ECO:0000313" key="17">
    <source>
        <dbReference type="EMBL" id="OQR90815.1"/>
    </source>
</evidence>
<dbReference type="STRING" id="1202772.A0A1V9YYL7"/>
<dbReference type="UniPathway" id="UPA00109">
    <property type="reaction ID" value="UER00188"/>
</dbReference>
<dbReference type="EMBL" id="JNBR01000580">
    <property type="protein sequence ID" value="OQR90815.1"/>
    <property type="molecule type" value="Genomic_DNA"/>
</dbReference>
<sequence length="554" mass="59328">MHSEHLTLSPRHRLALSGGWEHRPRSASARLNETTTGGDKPVYKVGISLTQILDRNYSAGRSRKTKIICAIGPACWSVEMLGKLLDAGMNVARFNFSHGDHALHSQSVANLREAIAARPGCHCAVLLDTKGPEIRTGLLEDHAPVHLAAGQELVLVADEAFVGNSRAIGCNYAHLATSVSPGSTILCDDGGLTLTVLACNGNQVRTRVLNNYVLDERKNMNLPGAALQIPGITEKDVHDLQQFAIPQHVDIVSGSFVRSAANVRALRACLGEAGKHIRVHAKIESLEALRNIDEIIAEADGVHVSRGDLGMELAPEQVFMAQKMIIRKANLANKPVVTSTQMLQSMTKCPTPSRAECTDVANAVIDGSDCIMLSGETAKGQYPVEAVATMARICIEAEGSLNYPSLYTHLRDATVKPIPICEAVAASAVETAIDIQAKLIVALTDSGYSAKCIAKYRPEARVLAVTARPVVARQLAGLSRGLTCLRVASMAGSDDQLIDVAIEHAKQQRWIANHDIVVVVHGLAPGLSNVVKIIQAYDHGFTSPGSQKPVRSFP</sequence>
<feature type="domain" description="Pyruvate kinase barrel" evidence="15">
    <location>
        <begin position="63"/>
        <end position="387"/>
    </location>
</feature>
<dbReference type="FunFam" id="2.40.33.10:FF:000001">
    <property type="entry name" value="Pyruvate kinase"/>
    <property type="match status" value="1"/>
</dbReference>
<dbReference type="InterPro" id="IPR001697">
    <property type="entry name" value="Pyr_Knase"/>
</dbReference>
<dbReference type="EC" id="2.7.1.40" evidence="4 13"/>
<dbReference type="SUPFAM" id="SSF50800">
    <property type="entry name" value="PK beta-barrel domain-like"/>
    <property type="match status" value="1"/>
</dbReference>
<dbReference type="InterPro" id="IPR015795">
    <property type="entry name" value="Pyrv_Knase_C"/>
</dbReference>
<evidence type="ECO:0000256" key="6">
    <source>
        <dbReference type="ARBA" id="ARBA00022723"/>
    </source>
</evidence>
<evidence type="ECO:0000256" key="4">
    <source>
        <dbReference type="ARBA" id="ARBA00012142"/>
    </source>
</evidence>
<gene>
    <name evidence="17" type="ORF">ACHHYP_05219</name>
</gene>
<keyword evidence="18" id="KW-1185">Reference proteome</keyword>
<evidence type="ECO:0000256" key="13">
    <source>
        <dbReference type="RuleBase" id="RU000504"/>
    </source>
</evidence>
<evidence type="ECO:0000313" key="18">
    <source>
        <dbReference type="Proteomes" id="UP000243579"/>
    </source>
</evidence>
<dbReference type="Gene3D" id="3.20.20.60">
    <property type="entry name" value="Phosphoenolpyruvate-binding domains"/>
    <property type="match status" value="1"/>
</dbReference>
<dbReference type="Pfam" id="PF00224">
    <property type="entry name" value="PK"/>
    <property type="match status" value="1"/>
</dbReference>
<dbReference type="InterPro" id="IPR015806">
    <property type="entry name" value="Pyrv_Knase_insert_dom_sf"/>
</dbReference>
<name>A0A1V9YYL7_ACHHY</name>
<feature type="region of interest" description="Disordered" evidence="14">
    <location>
        <begin position="17"/>
        <end position="37"/>
    </location>
</feature>
<dbReference type="AlphaFoldDB" id="A0A1V9YYL7"/>
<dbReference type="SUPFAM" id="SSF52935">
    <property type="entry name" value="PK C-terminal domain-like"/>
    <property type="match status" value="1"/>
</dbReference>
<keyword evidence="10 13" id="KW-0460">Magnesium</keyword>
<dbReference type="NCBIfam" id="TIGR01064">
    <property type="entry name" value="pyruv_kin"/>
    <property type="match status" value="1"/>
</dbReference>
<evidence type="ECO:0000256" key="11">
    <source>
        <dbReference type="ARBA" id="ARBA00023152"/>
    </source>
</evidence>
<dbReference type="GO" id="GO:0030955">
    <property type="term" value="F:potassium ion binding"/>
    <property type="evidence" value="ECO:0007669"/>
    <property type="project" value="InterPro"/>
</dbReference>
<keyword evidence="5 13" id="KW-0808">Transferase</keyword>
<evidence type="ECO:0000256" key="3">
    <source>
        <dbReference type="ARBA" id="ARBA00008663"/>
    </source>
</evidence>
<dbReference type="NCBIfam" id="NF004978">
    <property type="entry name" value="PRK06354.1"/>
    <property type="match status" value="1"/>
</dbReference>